<dbReference type="SUPFAM" id="SSF52374">
    <property type="entry name" value="Nucleotidylyl transferase"/>
    <property type="match status" value="1"/>
</dbReference>
<dbReference type="GO" id="GO:0006429">
    <property type="term" value="P:leucyl-tRNA aminoacylation"/>
    <property type="evidence" value="ECO:0007669"/>
    <property type="project" value="UniProtKB-UniRule"/>
</dbReference>
<dbReference type="Proteomes" id="UP000178690">
    <property type="component" value="Unassembled WGS sequence"/>
</dbReference>
<dbReference type="GO" id="GO:0005524">
    <property type="term" value="F:ATP binding"/>
    <property type="evidence" value="ECO:0007669"/>
    <property type="project" value="UniProtKB-UniRule"/>
</dbReference>
<dbReference type="CDD" id="cd00812">
    <property type="entry name" value="LeuRS_core"/>
    <property type="match status" value="1"/>
</dbReference>
<dbReference type="PANTHER" id="PTHR43740">
    <property type="entry name" value="LEUCYL-TRNA SYNTHETASE"/>
    <property type="match status" value="1"/>
</dbReference>
<dbReference type="NCBIfam" id="TIGR00396">
    <property type="entry name" value="leuS_bact"/>
    <property type="match status" value="1"/>
</dbReference>
<dbReference type="InterPro" id="IPR029058">
    <property type="entry name" value="AB_hydrolase_fold"/>
</dbReference>
<dbReference type="GO" id="GO:0005829">
    <property type="term" value="C:cytosol"/>
    <property type="evidence" value="ECO:0007669"/>
    <property type="project" value="TreeGrafter"/>
</dbReference>
<comment type="caution">
    <text evidence="14">The sequence shown here is derived from an EMBL/GenBank/DDBJ whole genome shotgun (WGS) entry which is preliminary data.</text>
</comment>
<dbReference type="Gene3D" id="3.40.50.620">
    <property type="entry name" value="HUPs"/>
    <property type="match status" value="2"/>
</dbReference>
<comment type="caution">
    <text evidence="9">Lacks conserved residue(s) required for the propagation of feature annotation.</text>
</comment>
<dbReference type="FunFam" id="3.40.50.620:FF:000056">
    <property type="entry name" value="Leucine--tRNA ligase"/>
    <property type="match status" value="1"/>
</dbReference>
<feature type="domain" description="Aminoacyl-tRNA synthetase class Ia" evidence="11">
    <location>
        <begin position="597"/>
        <end position="788"/>
    </location>
</feature>
<evidence type="ECO:0000256" key="3">
    <source>
        <dbReference type="ARBA" id="ARBA00022598"/>
    </source>
</evidence>
<dbReference type="Gene3D" id="3.40.50.1820">
    <property type="entry name" value="alpha/beta hydrolase"/>
    <property type="match status" value="1"/>
</dbReference>
<accession>A0A1G2PLA0</accession>
<evidence type="ECO:0000313" key="15">
    <source>
        <dbReference type="Proteomes" id="UP000178690"/>
    </source>
</evidence>
<keyword evidence="6 9" id="KW-0648">Protein biosynthesis</keyword>
<gene>
    <name evidence="9" type="primary">leuS</name>
    <name evidence="14" type="ORF">A2682_03770</name>
</gene>
<dbReference type="PANTHER" id="PTHR43740:SF2">
    <property type="entry name" value="LEUCINE--TRNA LIGASE, MITOCHONDRIAL"/>
    <property type="match status" value="1"/>
</dbReference>
<dbReference type="PROSITE" id="PS00178">
    <property type="entry name" value="AA_TRNA_LIGASE_I"/>
    <property type="match status" value="1"/>
</dbReference>
<dbReference type="Gene3D" id="1.10.730.10">
    <property type="entry name" value="Isoleucyl-tRNA Synthetase, Domain 1"/>
    <property type="match status" value="1"/>
</dbReference>
<keyword evidence="5 9" id="KW-0067">ATP-binding</keyword>
<dbReference type="InterPro" id="IPR009008">
    <property type="entry name" value="Val/Leu/Ile-tRNA-synth_edit"/>
</dbReference>
<evidence type="ECO:0000259" key="11">
    <source>
        <dbReference type="Pfam" id="PF00133"/>
    </source>
</evidence>
<evidence type="ECO:0000256" key="1">
    <source>
        <dbReference type="ARBA" id="ARBA00005594"/>
    </source>
</evidence>
<evidence type="ECO:0000256" key="10">
    <source>
        <dbReference type="RuleBase" id="RU363035"/>
    </source>
</evidence>
<feature type="domain" description="Leucyl-tRNA synthetase editing" evidence="13">
    <location>
        <begin position="416"/>
        <end position="584"/>
    </location>
</feature>
<dbReference type="SUPFAM" id="SSF47323">
    <property type="entry name" value="Anticodon-binding domain of a subclass of class I aminoacyl-tRNA synthetases"/>
    <property type="match status" value="1"/>
</dbReference>
<dbReference type="InterPro" id="IPR002302">
    <property type="entry name" value="Leu-tRNA-ligase"/>
</dbReference>
<evidence type="ECO:0000256" key="9">
    <source>
        <dbReference type="HAMAP-Rule" id="MF_00049"/>
    </source>
</evidence>
<dbReference type="FunFam" id="1.10.730.10:FF:000011">
    <property type="entry name" value="Leucine--tRNA ligase chloroplastic/mitochondrial"/>
    <property type="match status" value="1"/>
</dbReference>
<dbReference type="Pfam" id="PF13603">
    <property type="entry name" value="tRNA-synt_1_2"/>
    <property type="match status" value="1"/>
</dbReference>
<feature type="domain" description="Methionyl/Valyl/Leucyl/Isoleucyl-tRNA synthetase anticodon-binding" evidence="12">
    <location>
        <begin position="842"/>
        <end position="952"/>
    </location>
</feature>
<reference evidence="14 15" key="1">
    <citation type="journal article" date="2016" name="Nat. Commun.">
        <title>Thousands of microbial genomes shed light on interconnected biogeochemical processes in an aquifer system.</title>
        <authorList>
            <person name="Anantharaman K."/>
            <person name="Brown C.T."/>
            <person name="Hug L.A."/>
            <person name="Sharon I."/>
            <person name="Castelle C.J."/>
            <person name="Probst A.J."/>
            <person name="Thomas B.C."/>
            <person name="Singh A."/>
            <person name="Wilkins M.J."/>
            <person name="Karaoz U."/>
            <person name="Brodie E.L."/>
            <person name="Williams K.H."/>
            <person name="Hubbard S.S."/>
            <person name="Banfield J.F."/>
        </authorList>
    </citation>
    <scope>NUCLEOTIDE SEQUENCE [LARGE SCALE GENOMIC DNA]</scope>
    <source>
        <strain evidence="15">RIFCSPHIGHO2_01_FULL_58_15</strain>
    </source>
</reference>
<evidence type="ECO:0000259" key="12">
    <source>
        <dbReference type="Pfam" id="PF08264"/>
    </source>
</evidence>
<dbReference type="SUPFAM" id="SSF53474">
    <property type="entry name" value="alpha/beta-Hydrolases"/>
    <property type="match status" value="1"/>
</dbReference>
<protein>
    <recommendedName>
        <fullName evidence="9">Leucine--tRNA ligase</fullName>
        <ecNumber evidence="9">6.1.1.4</ecNumber>
    </recommendedName>
    <alternativeName>
        <fullName evidence="9">Leucyl-tRNA synthetase</fullName>
        <shortName evidence="9">LeuRS</shortName>
    </alternativeName>
</protein>
<dbReference type="CDD" id="cd07958">
    <property type="entry name" value="Anticodon_Ia_Leu_BEm"/>
    <property type="match status" value="1"/>
</dbReference>
<evidence type="ECO:0000256" key="4">
    <source>
        <dbReference type="ARBA" id="ARBA00022741"/>
    </source>
</evidence>
<dbReference type="InterPro" id="IPR001412">
    <property type="entry name" value="aa-tRNA-synth_I_CS"/>
</dbReference>
<evidence type="ECO:0000256" key="6">
    <source>
        <dbReference type="ARBA" id="ARBA00022917"/>
    </source>
</evidence>
<dbReference type="GO" id="GO:0002161">
    <property type="term" value="F:aminoacyl-tRNA deacylase activity"/>
    <property type="evidence" value="ECO:0007669"/>
    <property type="project" value="InterPro"/>
</dbReference>
<name>A0A1G2PLA0_TERXR</name>
<keyword evidence="2 9" id="KW-0963">Cytoplasm</keyword>
<dbReference type="SUPFAM" id="SSF50677">
    <property type="entry name" value="ValRS/IleRS/LeuRS editing domain"/>
    <property type="match status" value="1"/>
</dbReference>
<evidence type="ECO:0000313" key="14">
    <source>
        <dbReference type="EMBL" id="OHA49125.1"/>
    </source>
</evidence>
<keyword evidence="7 9" id="KW-0030">Aminoacyl-tRNA synthetase</keyword>
<keyword evidence="4 9" id="KW-0547">Nucleotide-binding</keyword>
<organism evidence="14 15">
    <name type="scientific">Terrybacteria sp. (strain RIFCSPHIGHO2_01_FULL_58_15)</name>
    <dbReference type="NCBI Taxonomy" id="1802363"/>
    <lineage>
        <taxon>Bacteria</taxon>
        <taxon>Candidatus Terryibacteriota</taxon>
    </lineage>
</organism>
<evidence type="ECO:0000259" key="13">
    <source>
        <dbReference type="Pfam" id="PF13603"/>
    </source>
</evidence>
<dbReference type="InterPro" id="IPR014729">
    <property type="entry name" value="Rossmann-like_a/b/a_fold"/>
</dbReference>
<dbReference type="FunFam" id="3.40.50.620:FF:000077">
    <property type="entry name" value="Leucine--tRNA ligase"/>
    <property type="match status" value="1"/>
</dbReference>
<evidence type="ECO:0000256" key="2">
    <source>
        <dbReference type="ARBA" id="ARBA00022490"/>
    </source>
</evidence>
<dbReference type="STRING" id="1802363.A2682_03770"/>
<dbReference type="AlphaFoldDB" id="A0A1G2PLA0"/>
<proteinExistence type="inferred from homology"/>
<dbReference type="InterPro" id="IPR013155">
    <property type="entry name" value="M/V/L/I-tRNA-synth_anticd-bd"/>
</dbReference>
<comment type="similarity">
    <text evidence="1 9 10">Belongs to the class-I aminoacyl-tRNA synthetase family.</text>
</comment>
<dbReference type="EC" id="6.1.1.4" evidence="9"/>
<sequence length="989" mass="113112">MPYDPKTIEPKWQKYWEEHAMHRAEDFSKRPKRYILDMFPYPSGEGLHVGHVEGYTATDILARYARMKGFNVLHPMGWDAFGLPAENAALKEGVHPRTLVQRNVARFRGQIRRLGFSYDWAREISTADPAYYKWTQWIFLQLFKRGLAYEAKAPINFCPKDKTGLANEEVVQGKCERCGTPVERRMLRQWMLKITAYADRLLSDLEKLDWPEKIKEMQRNWIGRSEGGEIVFPVRRAPADYVFLHCYKGTPEGHFRDWLKRELEREGHKVAMLALPNPAEPNIEEQVAFVLTNAAFTRNTIVVTHSLGGVVALKLLPKLSEPIAKLVMVAPPLRPEFLDHPRKNLEQCTDWQFDFSAVKEKASEIVVLSDLHDDVVPPAQPRELAEKLGATLVEAIAREQHFCAKEEPFVWEYARPHLRVFTTRADTLFGATYVVVAPEHPLMTRIENRGLRIENHEEATKYVREAKQKSDLERQEGIGDKTGVRIEGVVAVNPVNGEELPIFVADYVLGHYGTGAIMAVPAHDERDFAFAQKHDLLIREVVTPDGKTKRTLHEAFEMDGILVNSGDFSRVSSADAREKITAWLAEQGRARTVVHYKLRDWVFSRQRYWGEPIPLVHCDRCGVVPVPEEQLPVLLPDIEQYEPTGTGESPLSAIQEWVNVSCPQCGGAARRETNTMPQWAGSCWYYLRYLDPHSAERFVGEKEERYWMPVDLYLGGAEHAVLHLLYGRFWHKILFDEGLVSTDEPFRKLFNQGLILGPDNQKMSKSRGNIINPDDVIDAYGADTLRMYEMFMGPLEDGKPWDTKGIVGIWRFLKRVYAYVAEAGTGEVAETAGSTDGERLRHRTIRKATEDIENFRFNTAISALMEYLNAISRFQIPDSKFSETLVLLLAPFAPHLCEELWQETLGKTKSVFEEQWPTYDESMTEEDMVTVAIQVNGKTRGQIRVKKDADERTVRSVAEKESAVARHLKDIAVSRVIFVPDRLMNFVGK</sequence>
<dbReference type="InterPro" id="IPR025709">
    <property type="entry name" value="Leu_tRNA-synth_edit"/>
</dbReference>
<comment type="subcellular location">
    <subcellularLocation>
        <location evidence="9">Cytoplasm</location>
    </subcellularLocation>
</comment>
<evidence type="ECO:0000256" key="5">
    <source>
        <dbReference type="ARBA" id="ARBA00022840"/>
    </source>
</evidence>
<feature type="binding site" evidence="9">
    <location>
        <position position="765"/>
    </location>
    <ligand>
        <name>ATP</name>
        <dbReference type="ChEBI" id="CHEBI:30616"/>
    </ligand>
</feature>
<evidence type="ECO:0000256" key="8">
    <source>
        <dbReference type="ARBA" id="ARBA00047469"/>
    </source>
</evidence>
<dbReference type="EMBL" id="MHST01000013">
    <property type="protein sequence ID" value="OHA49125.1"/>
    <property type="molecule type" value="Genomic_DNA"/>
</dbReference>
<feature type="domain" description="Aminoacyl-tRNA synthetase class Ia" evidence="11">
    <location>
        <begin position="11"/>
        <end position="222"/>
    </location>
</feature>
<dbReference type="HAMAP" id="MF_00049_B">
    <property type="entry name" value="Leu_tRNA_synth_B"/>
    <property type="match status" value="1"/>
</dbReference>
<dbReference type="Gene3D" id="3.10.20.590">
    <property type="match status" value="1"/>
</dbReference>
<dbReference type="GO" id="GO:0004823">
    <property type="term" value="F:leucine-tRNA ligase activity"/>
    <property type="evidence" value="ECO:0007669"/>
    <property type="project" value="UniProtKB-UniRule"/>
</dbReference>
<dbReference type="InterPro" id="IPR009080">
    <property type="entry name" value="tRNAsynth_Ia_anticodon-bd"/>
</dbReference>
<keyword evidence="3 9" id="KW-0436">Ligase</keyword>
<evidence type="ECO:0000256" key="7">
    <source>
        <dbReference type="ARBA" id="ARBA00023146"/>
    </source>
</evidence>
<feature type="short sequence motif" description="'KMSKS' region" evidence="9">
    <location>
        <begin position="762"/>
        <end position="766"/>
    </location>
</feature>
<comment type="catalytic activity">
    <reaction evidence="8 9">
        <text>tRNA(Leu) + L-leucine + ATP = L-leucyl-tRNA(Leu) + AMP + diphosphate</text>
        <dbReference type="Rhea" id="RHEA:11688"/>
        <dbReference type="Rhea" id="RHEA-COMP:9613"/>
        <dbReference type="Rhea" id="RHEA-COMP:9622"/>
        <dbReference type="ChEBI" id="CHEBI:30616"/>
        <dbReference type="ChEBI" id="CHEBI:33019"/>
        <dbReference type="ChEBI" id="CHEBI:57427"/>
        <dbReference type="ChEBI" id="CHEBI:78442"/>
        <dbReference type="ChEBI" id="CHEBI:78494"/>
        <dbReference type="ChEBI" id="CHEBI:456215"/>
        <dbReference type="EC" id="6.1.1.4"/>
    </reaction>
</comment>
<dbReference type="InterPro" id="IPR002300">
    <property type="entry name" value="aa-tRNA-synth_Ia"/>
</dbReference>
<dbReference type="Pfam" id="PF00133">
    <property type="entry name" value="tRNA-synt_1"/>
    <property type="match status" value="2"/>
</dbReference>
<dbReference type="PRINTS" id="PR00985">
    <property type="entry name" value="TRNASYNTHLEU"/>
</dbReference>
<dbReference type="Pfam" id="PF08264">
    <property type="entry name" value="Anticodon_1"/>
    <property type="match status" value="1"/>
</dbReference>